<evidence type="ECO:0000313" key="1">
    <source>
        <dbReference type="EMBL" id="CAG6567082.1"/>
    </source>
</evidence>
<name>A0A8D8NIZ9_CULPI</name>
<reference evidence="1" key="1">
    <citation type="submission" date="2021-05" db="EMBL/GenBank/DDBJ databases">
        <authorList>
            <person name="Alioto T."/>
            <person name="Alioto T."/>
            <person name="Gomez Garrido J."/>
        </authorList>
    </citation>
    <scope>NUCLEOTIDE SEQUENCE</scope>
</reference>
<dbReference type="EMBL" id="HBUE01171981">
    <property type="protein sequence ID" value="CAG6515583.1"/>
    <property type="molecule type" value="Transcribed_RNA"/>
</dbReference>
<proteinExistence type="predicted"/>
<sequence>MRALALQRTNRGRTLAEVGADRVECAKVGEIERIRRSVTAAAVVVVVGKVHLSERVVIAKRAGVFGLRECGGRGRSERSEQRLLVGVALLAKVIVESVERIGRGRRGCPLNTTAGAGREAIGVGDIKRAKVVVQSVAKQILQAILRRDRPVAQWICISGEWV</sequence>
<dbReference type="AlphaFoldDB" id="A0A8D8NIZ9"/>
<dbReference type="EMBL" id="HBUE01277434">
    <property type="protein sequence ID" value="CAG6567082.1"/>
    <property type="molecule type" value="Transcribed_RNA"/>
</dbReference>
<organism evidence="1">
    <name type="scientific">Culex pipiens</name>
    <name type="common">House mosquito</name>
    <dbReference type="NCBI Taxonomy" id="7175"/>
    <lineage>
        <taxon>Eukaryota</taxon>
        <taxon>Metazoa</taxon>
        <taxon>Ecdysozoa</taxon>
        <taxon>Arthropoda</taxon>
        <taxon>Hexapoda</taxon>
        <taxon>Insecta</taxon>
        <taxon>Pterygota</taxon>
        <taxon>Neoptera</taxon>
        <taxon>Endopterygota</taxon>
        <taxon>Diptera</taxon>
        <taxon>Nematocera</taxon>
        <taxon>Culicoidea</taxon>
        <taxon>Culicidae</taxon>
        <taxon>Culicinae</taxon>
        <taxon>Culicini</taxon>
        <taxon>Culex</taxon>
        <taxon>Culex</taxon>
    </lineage>
</organism>
<protein>
    <submittedName>
        <fullName evidence="1">(northern house mosquito) hypothetical protein</fullName>
    </submittedName>
</protein>
<accession>A0A8D8NIZ9</accession>